<feature type="domain" description="Aldehyde dehydrogenase" evidence="6">
    <location>
        <begin position="27"/>
        <end position="493"/>
    </location>
</feature>
<keyword evidence="2 5" id="KW-0560">Oxidoreductase</keyword>
<dbReference type="InterPro" id="IPR016162">
    <property type="entry name" value="Ald_DH_N"/>
</dbReference>
<dbReference type="EMBL" id="AVFL01000016">
    <property type="protein sequence ID" value="EWY38774.1"/>
    <property type="molecule type" value="Genomic_DNA"/>
</dbReference>
<dbReference type="InterPro" id="IPR016160">
    <property type="entry name" value="Ald_DH_CS_CYS"/>
</dbReference>
<dbReference type="OrthoDB" id="9772584at2"/>
<organism evidence="7 8">
    <name type="scientific">Skermanella stibiiresistens SB22</name>
    <dbReference type="NCBI Taxonomy" id="1385369"/>
    <lineage>
        <taxon>Bacteria</taxon>
        <taxon>Pseudomonadati</taxon>
        <taxon>Pseudomonadota</taxon>
        <taxon>Alphaproteobacteria</taxon>
        <taxon>Rhodospirillales</taxon>
        <taxon>Azospirillaceae</taxon>
        <taxon>Skermanella</taxon>
    </lineage>
</organism>
<dbReference type="Gene3D" id="3.40.309.10">
    <property type="entry name" value="Aldehyde Dehydrogenase, Chain A, domain 2"/>
    <property type="match status" value="1"/>
</dbReference>
<evidence type="ECO:0000256" key="1">
    <source>
        <dbReference type="ARBA" id="ARBA00009986"/>
    </source>
</evidence>
<evidence type="ECO:0000256" key="3">
    <source>
        <dbReference type="ARBA" id="ARBA00044146"/>
    </source>
</evidence>
<dbReference type="PANTHER" id="PTHR43111">
    <property type="entry name" value="ALDEHYDE DEHYDROGENASE B-RELATED"/>
    <property type="match status" value="1"/>
</dbReference>
<proteinExistence type="inferred from homology"/>
<dbReference type="FunFam" id="3.40.309.10:FF:000017">
    <property type="entry name" value="Aldehyde dehydrogenase B"/>
    <property type="match status" value="1"/>
</dbReference>
<evidence type="ECO:0000256" key="4">
    <source>
        <dbReference type="PROSITE-ProRule" id="PRU10007"/>
    </source>
</evidence>
<dbReference type="CDD" id="cd07116">
    <property type="entry name" value="ALDH_ACDHII-AcoD"/>
    <property type="match status" value="1"/>
</dbReference>
<evidence type="ECO:0000256" key="2">
    <source>
        <dbReference type="ARBA" id="ARBA00023002"/>
    </source>
</evidence>
<dbReference type="Pfam" id="PF00171">
    <property type="entry name" value="Aldedh"/>
    <property type="match status" value="1"/>
</dbReference>
<evidence type="ECO:0000256" key="5">
    <source>
        <dbReference type="RuleBase" id="RU003345"/>
    </source>
</evidence>
<dbReference type="FunFam" id="3.40.605.10:FF:000001">
    <property type="entry name" value="Aldehyde dehydrogenase 1"/>
    <property type="match status" value="1"/>
</dbReference>
<reference evidence="7 8" key="1">
    <citation type="submission" date="2013-08" db="EMBL/GenBank/DDBJ databases">
        <title>The genome sequence of Skermanella stibiiresistens.</title>
        <authorList>
            <person name="Zhu W."/>
            <person name="Wang G."/>
        </authorList>
    </citation>
    <scope>NUCLEOTIDE SEQUENCE [LARGE SCALE GENOMIC DNA]</scope>
    <source>
        <strain evidence="7 8">SB22</strain>
    </source>
</reference>
<protein>
    <recommendedName>
        <fullName evidence="3">Aldehyde dehydrogenase</fullName>
    </recommendedName>
</protein>
<dbReference type="AlphaFoldDB" id="W9GY94"/>
<dbReference type="PANTHER" id="PTHR43111:SF1">
    <property type="entry name" value="ALDEHYDE DEHYDROGENASE B-RELATED"/>
    <property type="match status" value="1"/>
</dbReference>
<dbReference type="SUPFAM" id="SSF53720">
    <property type="entry name" value="ALDH-like"/>
    <property type="match status" value="1"/>
</dbReference>
<comment type="similarity">
    <text evidence="1 5">Belongs to the aldehyde dehydrogenase family.</text>
</comment>
<evidence type="ECO:0000313" key="8">
    <source>
        <dbReference type="Proteomes" id="UP000019486"/>
    </source>
</evidence>
<evidence type="ECO:0000313" key="7">
    <source>
        <dbReference type="EMBL" id="EWY38774.1"/>
    </source>
</evidence>
<dbReference type="InterPro" id="IPR016163">
    <property type="entry name" value="Ald_DH_C"/>
</dbReference>
<comment type="caution">
    <text evidence="7">The sequence shown here is derived from an EMBL/GenBank/DDBJ whole genome shotgun (WGS) entry which is preliminary data.</text>
</comment>
<keyword evidence="8" id="KW-1185">Reference proteome</keyword>
<dbReference type="InterPro" id="IPR015590">
    <property type="entry name" value="Aldehyde_DH_dom"/>
</dbReference>
<gene>
    <name evidence="7" type="ORF">N825_11435</name>
</gene>
<dbReference type="PROSITE" id="PS00070">
    <property type="entry name" value="ALDEHYDE_DEHYDR_CYS"/>
    <property type="match status" value="1"/>
</dbReference>
<dbReference type="GO" id="GO:0004030">
    <property type="term" value="F:aldehyde dehydrogenase [NAD(P)+] activity"/>
    <property type="evidence" value="ECO:0007669"/>
    <property type="project" value="UniProtKB-ARBA"/>
</dbReference>
<dbReference type="PATRIC" id="fig|1385369.3.peg.4264"/>
<name>W9GY94_9PROT</name>
<evidence type="ECO:0000259" key="6">
    <source>
        <dbReference type="Pfam" id="PF00171"/>
    </source>
</evidence>
<sequence length="506" mass="55534">MIHQALDKFSQKIAIRPKYDNFIGGQWVAPVRGQYFSNITPITGKPVGDIARSTAEDIELALDAAHKAKDKWGLTSPAERAKVLNRIADRMEENLDLLALVETIDNGKPIRETTHADLPLAVDHFRYFAACIRAQEGSACELDSTTVAYHFHEPLGVVGQIIPWNFPLLMAVWKLAPALAAGNCIVLKPAEQTPLAIMVLVELIADLLPPGVLNVVNGFGVEAGKPLAQNKRISKIAFTGETTTGRLIMQYASENIIPCTLELGGKSPNIFFSDVMAEEDDFFDKSLEGFAMFALNQGEVCTCPSRVLIQESIYDRFMEKAIARVNMVKQGNPLDSSTMIGAQASNDQLHKILSYIEIGKAEGAKVLTGGNRAILEGELADGYYVQPTVLEGNNAMRVFQEEIFGPVVSVTTFKTEEEALAIANDSLYGLGAGVWSRDGNRAYRMGRGIQAGRVWTNCYHLYPAHAAFGGYKQSGIGRENHKMMLDHYQQTKNLLVSYSPKALGFF</sequence>
<dbReference type="InterPro" id="IPR029510">
    <property type="entry name" value="Ald_DH_CS_GLU"/>
</dbReference>
<feature type="active site" evidence="4">
    <location>
        <position position="262"/>
    </location>
</feature>
<dbReference type="PROSITE" id="PS00687">
    <property type="entry name" value="ALDEHYDE_DEHYDR_GLU"/>
    <property type="match status" value="1"/>
</dbReference>
<dbReference type="Proteomes" id="UP000019486">
    <property type="component" value="Unassembled WGS sequence"/>
</dbReference>
<dbReference type="Gene3D" id="3.40.605.10">
    <property type="entry name" value="Aldehyde Dehydrogenase, Chain A, domain 1"/>
    <property type="match status" value="1"/>
</dbReference>
<dbReference type="InterPro" id="IPR016161">
    <property type="entry name" value="Ald_DH/histidinol_DH"/>
</dbReference>
<accession>W9GY94</accession>
<dbReference type="STRING" id="1385369.N825_11435"/>
<dbReference type="RefSeq" id="WP_037456408.1">
    <property type="nucleotide sequence ID" value="NZ_AVFL01000016.1"/>
</dbReference>